<dbReference type="RefSeq" id="WP_178366498.1">
    <property type="nucleotide sequence ID" value="NZ_JACADJ010000023.1"/>
</dbReference>
<sequence length="99" mass="11352">MEKIVDVTSARRKFGTILDEVFHKGSIFTIARKGKALAKIVPLENTRTEEKKSLSLQQKELLQELNSLPNVGIDKDPVEILRSMRKQKRIKSVVKQHDK</sequence>
<dbReference type="Gene3D" id="3.40.1620.10">
    <property type="entry name" value="YefM-like domain"/>
    <property type="match status" value="1"/>
</dbReference>
<comment type="similarity">
    <text evidence="1">Belongs to the phD/YefM antitoxin family.</text>
</comment>
<dbReference type="Proteomes" id="UP000553343">
    <property type="component" value="Unassembled WGS sequence"/>
</dbReference>
<dbReference type="SUPFAM" id="SSF143120">
    <property type="entry name" value="YefM-like"/>
    <property type="match status" value="1"/>
</dbReference>
<evidence type="ECO:0000313" key="3">
    <source>
        <dbReference type="Proteomes" id="UP000553343"/>
    </source>
</evidence>
<name>A0A850T1R9_9BACT</name>
<protein>
    <submittedName>
        <fullName evidence="2">Type II toxin-antitoxin system Phd/YefM family antitoxin</fullName>
    </submittedName>
</protein>
<gene>
    <name evidence="2" type="ORF">HXW94_08605</name>
</gene>
<proteinExistence type="inferred from homology"/>
<reference evidence="2 3" key="1">
    <citation type="submission" date="2020-06" db="EMBL/GenBank/DDBJ databases">
        <title>High-quality draft genome of sulfate reducer Desulfobacter latus type strain AcrS2 isolated from marine sediment.</title>
        <authorList>
            <person name="Hoppe M."/>
            <person name="Larsen C.K."/>
            <person name="Marshall I.P.G."/>
            <person name="Schramm A."/>
            <person name="Marietou A.G."/>
        </authorList>
    </citation>
    <scope>NUCLEOTIDE SEQUENCE [LARGE SCALE GENOMIC DNA]</scope>
    <source>
        <strain evidence="2 3">AcRS2</strain>
    </source>
</reference>
<accession>A0A850T1R9</accession>
<organism evidence="2 3">
    <name type="scientific">Desulfobacter latus</name>
    <dbReference type="NCBI Taxonomy" id="2292"/>
    <lineage>
        <taxon>Bacteria</taxon>
        <taxon>Pseudomonadati</taxon>
        <taxon>Thermodesulfobacteriota</taxon>
        <taxon>Desulfobacteria</taxon>
        <taxon>Desulfobacterales</taxon>
        <taxon>Desulfobacteraceae</taxon>
        <taxon>Desulfobacter</taxon>
    </lineage>
</organism>
<dbReference type="AlphaFoldDB" id="A0A850T1R9"/>
<keyword evidence="3" id="KW-1185">Reference proteome</keyword>
<dbReference type="EMBL" id="JACADJ010000023">
    <property type="protein sequence ID" value="NWH05041.1"/>
    <property type="molecule type" value="Genomic_DNA"/>
</dbReference>
<evidence type="ECO:0000313" key="2">
    <source>
        <dbReference type="EMBL" id="NWH05041.1"/>
    </source>
</evidence>
<evidence type="ECO:0000256" key="1">
    <source>
        <dbReference type="ARBA" id="ARBA00009981"/>
    </source>
</evidence>
<comment type="caution">
    <text evidence="2">The sequence shown here is derived from an EMBL/GenBank/DDBJ whole genome shotgun (WGS) entry which is preliminary data.</text>
</comment>
<dbReference type="InterPro" id="IPR036165">
    <property type="entry name" value="YefM-like_sf"/>
</dbReference>